<gene>
    <name evidence="2" type="ORF">JF887_07955</name>
</gene>
<reference evidence="2 3" key="1">
    <citation type="submission" date="2020-10" db="EMBL/GenBank/DDBJ databases">
        <title>Ca. Dormibacterota MAGs.</title>
        <authorList>
            <person name="Montgomery K."/>
        </authorList>
    </citation>
    <scope>NUCLEOTIDE SEQUENCE [LARGE SCALE GENOMIC DNA]</scope>
    <source>
        <strain evidence="2">Mitchell_Peninsula_5</strain>
    </source>
</reference>
<dbReference type="PROSITE" id="PS51318">
    <property type="entry name" value="TAT"/>
    <property type="match status" value="1"/>
</dbReference>
<evidence type="ECO:0000313" key="3">
    <source>
        <dbReference type="Proteomes" id="UP000614410"/>
    </source>
</evidence>
<organism evidence="2 3">
    <name type="scientific">Candidatus Amunia macphersoniae</name>
    <dbReference type="NCBI Taxonomy" id="3127014"/>
    <lineage>
        <taxon>Bacteria</taxon>
        <taxon>Bacillati</taxon>
        <taxon>Candidatus Dormiibacterota</taxon>
        <taxon>Candidatus Dormibacteria</taxon>
        <taxon>Candidatus Aeolococcales</taxon>
        <taxon>Candidatus Aeolococcaceae</taxon>
        <taxon>Candidatus Amunia</taxon>
    </lineage>
</organism>
<accession>A0A934N9S0</accession>
<dbReference type="Proteomes" id="UP000614410">
    <property type="component" value="Unassembled WGS sequence"/>
</dbReference>
<comment type="caution">
    <text evidence="2">The sequence shown here is derived from an EMBL/GenBank/DDBJ whole genome shotgun (WGS) entry which is preliminary data.</text>
</comment>
<feature type="transmembrane region" description="Helical" evidence="1">
    <location>
        <begin position="12"/>
        <end position="31"/>
    </location>
</feature>
<keyword evidence="1" id="KW-1133">Transmembrane helix</keyword>
<dbReference type="InterPro" id="IPR006311">
    <property type="entry name" value="TAT_signal"/>
</dbReference>
<evidence type="ECO:0000256" key="1">
    <source>
        <dbReference type="SAM" id="Phobius"/>
    </source>
</evidence>
<dbReference type="AlphaFoldDB" id="A0A934N9S0"/>
<keyword evidence="1" id="KW-0812">Transmembrane</keyword>
<sequence length="479" mass="51765">MKLPQIRLSRRQALSVAAGGALGGAAVYFGIEELGGSTAAAINTASGWRSPLNERRALAAHLLRRAGFAYSPADLDAAAALSYNDLVDKVVSEQAQPLTAPADVTNHTSLAQAWYTHMATTQAQFPERMSLFWHGVLTSDYREAGRFPFVYQQNLLYRSAGLKDLRTLLASVTRDPLMMRYLTLDASTATAPNENYARELMELFTLGPGNYTEDDVRESARALSGLRIVLYDANGSRITAPKYSASDKQRYTDQINQLVKAGASYRGTLVSRLHDTGTKKLLGHSGNLGADDVIDILLAQPACAPFLTRRAMTFFASPAPSDADVNTVATQFRDSRYDLRTLMRAIFRSSAFTAPSNYRSLMRSPTDYMVATMRVLGRPSLVTTAARAALGMDQVLYDPPNVAGWPSNAGWVSSSSLLSRINFATAATTKLTGAPDAGAAVATQLDNVLSPGTTAALTAAHTESDRWFALLASPEFQLK</sequence>
<name>A0A934N9S0_9BACT</name>
<proteinExistence type="predicted"/>
<evidence type="ECO:0000313" key="2">
    <source>
        <dbReference type="EMBL" id="MBJ7609352.1"/>
    </source>
</evidence>
<protein>
    <submittedName>
        <fullName evidence="2">DUF1800 family protein</fullName>
    </submittedName>
</protein>
<keyword evidence="1" id="KW-0472">Membrane</keyword>
<dbReference type="Pfam" id="PF08811">
    <property type="entry name" value="DUF1800"/>
    <property type="match status" value="1"/>
</dbReference>
<dbReference type="InterPro" id="IPR014917">
    <property type="entry name" value="DUF1800"/>
</dbReference>
<dbReference type="EMBL" id="JAEKNN010000036">
    <property type="protein sequence ID" value="MBJ7609352.1"/>
    <property type="molecule type" value="Genomic_DNA"/>
</dbReference>